<evidence type="ECO:0000256" key="11">
    <source>
        <dbReference type="SAM" id="Phobius"/>
    </source>
</evidence>
<keyword evidence="11" id="KW-0472">Membrane</keyword>
<protein>
    <submittedName>
        <fullName evidence="13">Serine/threonine protein kinase</fullName>
        <ecNumber evidence="13">2.7.11.1</ecNumber>
    </submittedName>
</protein>
<dbReference type="PANTHER" id="PTHR48013:SF9">
    <property type="entry name" value="DUAL SPECIFICITY MITOGEN-ACTIVATED PROTEIN KINASE KINASE 5"/>
    <property type="match status" value="1"/>
</dbReference>
<dbReference type="Gene3D" id="1.10.510.10">
    <property type="entry name" value="Transferase(Phosphotransferase) domain 1"/>
    <property type="match status" value="1"/>
</dbReference>
<sequence>MAIDLSKYPNLNKHFENFKHLGNGGFGVVYSAVFKKTGKRYAIKILVCNDQTKFPTIYHRFKNEVEVMKKIKGPNVVEIFGSFVSPKESYIAMEYLEGQDLKKLLQRKNKLEVDEAINIAKEICRGLIDIHEADVVHRDLKPSNVLFDKNNTVKLIDFGISVGEDTTRVTQTNKLVGSVQYVAPELVAKSHQPSPQSDIYSLGIMLYEMLSGHLPFTGGDHNTIALQHINKELPPLEGVNVTIPQSVENIILKCTAKKVENRYASALDLYEDLNTCLNQNRAAEDKISVDKPKKKSFKEWLNSKPVAISLIVIFIVLLSVAITLTILWVKGKL</sequence>
<comment type="catalytic activity">
    <reaction evidence="9">
        <text>L-tyrosyl-[protein] + ATP = O-phospho-L-tyrosyl-[protein] + ADP + H(+)</text>
        <dbReference type="Rhea" id="RHEA:10596"/>
        <dbReference type="Rhea" id="RHEA-COMP:10136"/>
        <dbReference type="Rhea" id="RHEA-COMP:20101"/>
        <dbReference type="ChEBI" id="CHEBI:15378"/>
        <dbReference type="ChEBI" id="CHEBI:30616"/>
        <dbReference type="ChEBI" id="CHEBI:46858"/>
        <dbReference type="ChEBI" id="CHEBI:61978"/>
        <dbReference type="ChEBI" id="CHEBI:456216"/>
        <dbReference type="EC" id="2.7.12.2"/>
    </reaction>
</comment>
<name>A0A448ZYY1_METSV</name>
<keyword evidence="4 13" id="KW-0418">Kinase</keyword>
<keyword evidence="11" id="KW-1133">Transmembrane helix</keyword>
<dbReference type="GO" id="GO:0004674">
    <property type="term" value="F:protein serine/threonine kinase activity"/>
    <property type="evidence" value="ECO:0007669"/>
    <property type="project" value="UniProtKB-KW"/>
</dbReference>
<keyword evidence="3 10" id="KW-0547">Nucleotide-binding</keyword>
<keyword evidence="1 13" id="KW-0723">Serine/threonine-protein kinase</keyword>
<evidence type="ECO:0000259" key="12">
    <source>
        <dbReference type="PROSITE" id="PS50011"/>
    </source>
</evidence>
<dbReference type="EC" id="2.7.11.1" evidence="13"/>
<comment type="catalytic activity">
    <reaction evidence="8">
        <text>L-threonyl-[protein] + ATP = O-phospho-L-threonyl-[protein] + ADP + H(+)</text>
        <dbReference type="Rhea" id="RHEA:46608"/>
        <dbReference type="Rhea" id="RHEA-COMP:11060"/>
        <dbReference type="Rhea" id="RHEA-COMP:11605"/>
        <dbReference type="ChEBI" id="CHEBI:15378"/>
        <dbReference type="ChEBI" id="CHEBI:30013"/>
        <dbReference type="ChEBI" id="CHEBI:30616"/>
        <dbReference type="ChEBI" id="CHEBI:61977"/>
        <dbReference type="ChEBI" id="CHEBI:456216"/>
        <dbReference type="EC" id="2.7.12.2"/>
    </reaction>
</comment>
<dbReference type="InterPro" id="IPR011009">
    <property type="entry name" value="Kinase-like_dom_sf"/>
</dbReference>
<evidence type="ECO:0000256" key="4">
    <source>
        <dbReference type="ARBA" id="ARBA00022777"/>
    </source>
</evidence>
<dbReference type="SUPFAM" id="SSF56112">
    <property type="entry name" value="Protein kinase-like (PK-like)"/>
    <property type="match status" value="1"/>
</dbReference>
<dbReference type="PROSITE" id="PS00107">
    <property type="entry name" value="PROTEIN_KINASE_ATP"/>
    <property type="match status" value="1"/>
</dbReference>
<dbReference type="PANTHER" id="PTHR48013">
    <property type="entry name" value="DUAL SPECIFICITY MITOGEN-ACTIVATED PROTEIN KINASE KINASE 5-RELATED"/>
    <property type="match status" value="1"/>
</dbReference>
<evidence type="ECO:0000256" key="5">
    <source>
        <dbReference type="ARBA" id="ARBA00022840"/>
    </source>
</evidence>
<comment type="similarity">
    <text evidence="6">Belongs to the protein kinase superfamily. STE Ser/Thr protein kinase family. MAP kinase kinase subfamily.</text>
</comment>
<feature type="transmembrane region" description="Helical" evidence="11">
    <location>
        <begin position="306"/>
        <end position="329"/>
    </location>
</feature>
<keyword evidence="5 10" id="KW-0067">ATP-binding</keyword>
<evidence type="ECO:0000256" key="2">
    <source>
        <dbReference type="ARBA" id="ARBA00022679"/>
    </source>
</evidence>
<feature type="domain" description="Protein kinase" evidence="12">
    <location>
        <begin position="15"/>
        <end position="277"/>
    </location>
</feature>
<evidence type="ECO:0000256" key="9">
    <source>
        <dbReference type="ARBA" id="ARBA00051693"/>
    </source>
</evidence>
<dbReference type="CDD" id="cd14014">
    <property type="entry name" value="STKc_PknB_like"/>
    <property type="match status" value="1"/>
</dbReference>
<dbReference type="EMBL" id="LR214939">
    <property type="protein sequence ID" value="VEU56482.1"/>
    <property type="molecule type" value="Genomic_DNA"/>
</dbReference>
<dbReference type="FunFam" id="1.10.510.10:FF:000021">
    <property type="entry name" value="Serine/threonine protein kinase"/>
    <property type="match status" value="1"/>
</dbReference>
<dbReference type="AlphaFoldDB" id="A0A448ZYY1"/>
<keyword evidence="11" id="KW-0812">Transmembrane</keyword>
<evidence type="ECO:0000256" key="8">
    <source>
        <dbReference type="ARBA" id="ARBA00049299"/>
    </source>
</evidence>
<dbReference type="GO" id="GO:0004713">
    <property type="term" value="F:protein tyrosine kinase activity"/>
    <property type="evidence" value="ECO:0007669"/>
    <property type="project" value="RHEA"/>
</dbReference>
<accession>A0A448ZYY1</accession>
<evidence type="ECO:0000256" key="10">
    <source>
        <dbReference type="PROSITE-ProRule" id="PRU10141"/>
    </source>
</evidence>
<dbReference type="RefSeq" id="WP_024544315.1">
    <property type="nucleotide sequence ID" value="NZ_BPLW01000001.1"/>
</dbReference>
<keyword evidence="13" id="KW-0614">Plasmid</keyword>
<dbReference type="Pfam" id="PF00069">
    <property type="entry name" value="Pkinase"/>
    <property type="match status" value="1"/>
</dbReference>
<evidence type="ECO:0000313" key="13">
    <source>
        <dbReference type="EMBL" id="VEU56482.1"/>
    </source>
</evidence>
<evidence type="ECO:0000256" key="6">
    <source>
        <dbReference type="ARBA" id="ARBA00038035"/>
    </source>
</evidence>
<dbReference type="InterPro" id="IPR017441">
    <property type="entry name" value="Protein_kinase_ATP_BS"/>
</dbReference>
<organism evidence="13">
    <name type="scientific">Metamycoplasma salivarium</name>
    <name type="common">Mycoplasma salivarium</name>
    <dbReference type="NCBI Taxonomy" id="2124"/>
    <lineage>
        <taxon>Bacteria</taxon>
        <taxon>Bacillati</taxon>
        <taxon>Mycoplasmatota</taxon>
        <taxon>Mycoplasmoidales</taxon>
        <taxon>Metamycoplasmataceae</taxon>
        <taxon>Metamycoplasma</taxon>
    </lineage>
</organism>
<evidence type="ECO:0000256" key="1">
    <source>
        <dbReference type="ARBA" id="ARBA00022527"/>
    </source>
</evidence>
<dbReference type="InterPro" id="IPR008271">
    <property type="entry name" value="Ser/Thr_kinase_AS"/>
</dbReference>
<evidence type="ECO:0000256" key="7">
    <source>
        <dbReference type="ARBA" id="ARBA00049014"/>
    </source>
</evidence>
<dbReference type="GO" id="GO:0106310">
    <property type="term" value="F:protein serine kinase activity"/>
    <property type="evidence" value="ECO:0007669"/>
    <property type="project" value="RHEA"/>
</dbReference>
<keyword evidence="2 13" id="KW-0808">Transferase</keyword>
<dbReference type="InterPro" id="IPR000719">
    <property type="entry name" value="Prot_kinase_dom"/>
</dbReference>
<dbReference type="GO" id="GO:0005524">
    <property type="term" value="F:ATP binding"/>
    <property type="evidence" value="ECO:0007669"/>
    <property type="project" value="UniProtKB-UniRule"/>
</dbReference>
<dbReference type="SMART" id="SM00220">
    <property type="entry name" value="S_TKc"/>
    <property type="match status" value="1"/>
</dbReference>
<geneLocation type="plasmid" evidence="13">
    <name>2</name>
</geneLocation>
<dbReference type="PROSITE" id="PS50011">
    <property type="entry name" value="PROTEIN_KINASE_DOM"/>
    <property type="match status" value="1"/>
</dbReference>
<evidence type="ECO:0000256" key="3">
    <source>
        <dbReference type="ARBA" id="ARBA00022741"/>
    </source>
</evidence>
<proteinExistence type="inferred from homology"/>
<dbReference type="PROSITE" id="PS00108">
    <property type="entry name" value="PROTEIN_KINASE_ST"/>
    <property type="match status" value="1"/>
</dbReference>
<gene>
    <name evidence="13" type="primary">prkC_2</name>
    <name evidence="13" type="ORF">NCTC10113_01391</name>
</gene>
<reference evidence="13" key="1">
    <citation type="submission" date="2019-01" db="EMBL/GenBank/DDBJ databases">
        <authorList>
            <consortium name="Pathogen Informatics"/>
        </authorList>
    </citation>
    <scope>NUCLEOTIDE SEQUENCE [LARGE SCALE GENOMIC DNA]</scope>
    <source>
        <strain evidence="13">NCTC10113</strain>
    </source>
</reference>
<feature type="binding site" evidence="10">
    <location>
        <position position="44"/>
    </location>
    <ligand>
        <name>ATP</name>
        <dbReference type="ChEBI" id="CHEBI:30616"/>
    </ligand>
</feature>
<comment type="catalytic activity">
    <reaction evidence="7">
        <text>L-seryl-[protein] + ATP = O-phospho-L-seryl-[protein] + ADP + H(+)</text>
        <dbReference type="Rhea" id="RHEA:17989"/>
        <dbReference type="Rhea" id="RHEA-COMP:9863"/>
        <dbReference type="Rhea" id="RHEA-COMP:11604"/>
        <dbReference type="ChEBI" id="CHEBI:15378"/>
        <dbReference type="ChEBI" id="CHEBI:29999"/>
        <dbReference type="ChEBI" id="CHEBI:30616"/>
        <dbReference type="ChEBI" id="CHEBI:83421"/>
        <dbReference type="ChEBI" id="CHEBI:456216"/>
        <dbReference type="EC" id="2.7.12.2"/>
    </reaction>
</comment>